<dbReference type="STRING" id="399736.SAMN04489720_1439"/>
<dbReference type="RefSeq" id="WP_092503725.1">
    <property type="nucleotide sequence ID" value="NZ_LT629695.1"/>
</dbReference>
<sequence>MTDLVVQGARILAPEPIEHASVAVRGGRIVGIGTAGEMRALVGADADVLDARGATLTPGLIDSHAHPVNVTTLARGIDLGAVRTWDDLAVALHAEAARVQRIGGDAWVRAWNLDYAVFADRPMSAAAIDDLVLGLPACVMLFDCHTAIASSAALRIAGVRGAERFADAAQIVVDADGRPTGELREPSAYARVLDHAPGLRPDEARAAVLDTLHAFRRSGVTSVVVMDGDRSRHDLYDELDATASGLPVRIMTALLHGQHFDDDDVDDVIAQRDRHGSRWSGGLIKLFHDGVIDTGTAWLYEADTRGDGLAPLWPDPARYADVVQRYAEAGFQIATHAIGDRAVGEVVTAYERAGVTAVSGAPHRIEHLETMTDVDLARIARAGIGVSMQPLHMQWRAADHSDSWADRLGGERSARGWRAKDVLRAGATLALGSDWPVAQLDARIGMAWARMRGHVDGDRGHVFEPEQRLTGAEVLHGYTTAGATLMGDASLGRIAVGAKADLALWADDPTRVSPQDLLDLAVVATVVDGQLLEHGAPTP</sequence>
<dbReference type="PANTHER" id="PTHR22642:SF2">
    <property type="entry name" value="PROTEIN LONG AFTER FAR-RED 3"/>
    <property type="match status" value="1"/>
</dbReference>
<dbReference type="OrthoDB" id="3238066at2"/>
<dbReference type="SUPFAM" id="SSF51338">
    <property type="entry name" value="Composite domain of metallo-dependent hydrolases"/>
    <property type="match status" value="1"/>
</dbReference>
<reference evidence="3" key="1">
    <citation type="submission" date="2016-10" db="EMBL/GenBank/DDBJ databases">
        <authorList>
            <person name="Varghese N."/>
            <person name="Submissions S."/>
        </authorList>
    </citation>
    <scope>NUCLEOTIDE SEQUENCE [LARGE SCALE GENOMIC DNA]</scope>
    <source>
        <strain evidence="3">DSM 22002</strain>
    </source>
</reference>
<evidence type="ECO:0000313" key="3">
    <source>
        <dbReference type="Proteomes" id="UP000198822"/>
    </source>
</evidence>
<accession>A0A1G8CWX3</accession>
<dbReference type="Gene3D" id="3.10.310.70">
    <property type="match status" value="1"/>
</dbReference>
<dbReference type="AlphaFoldDB" id="A0A1G8CWX3"/>
<keyword evidence="3" id="KW-1185">Reference proteome</keyword>
<name>A0A1G8CWX3_9MICO</name>
<dbReference type="InterPro" id="IPR011059">
    <property type="entry name" value="Metal-dep_hydrolase_composite"/>
</dbReference>
<feature type="domain" description="Amidohydrolase 3" evidence="1">
    <location>
        <begin position="47"/>
        <end position="531"/>
    </location>
</feature>
<dbReference type="SUPFAM" id="SSF51556">
    <property type="entry name" value="Metallo-dependent hydrolases"/>
    <property type="match status" value="1"/>
</dbReference>
<dbReference type="GO" id="GO:0016810">
    <property type="term" value="F:hydrolase activity, acting on carbon-nitrogen (but not peptide) bonds"/>
    <property type="evidence" value="ECO:0007669"/>
    <property type="project" value="InterPro"/>
</dbReference>
<dbReference type="InterPro" id="IPR032466">
    <property type="entry name" value="Metal_Hydrolase"/>
</dbReference>
<organism evidence="2 3">
    <name type="scientific">Agrococcus jejuensis</name>
    <dbReference type="NCBI Taxonomy" id="399736"/>
    <lineage>
        <taxon>Bacteria</taxon>
        <taxon>Bacillati</taxon>
        <taxon>Actinomycetota</taxon>
        <taxon>Actinomycetes</taxon>
        <taxon>Micrococcales</taxon>
        <taxon>Microbacteriaceae</taxon>
        <taxon>Agrococcus</taxon>
    </lineage>
</organism>
<gene>
    <name evidence="2" type="ORF">SAMN04489720_1439</name>
</gene>
<dbReference type="Gene3D" id="2.30.40.10">
    <property type="entry name" value="Urease, subunit C, domain 1"/>
    <property type="match status" value="1"/>
</dbReference>
<proteinExistence type="predicted"/>
<dbReference type="PANTHER" id="PTHR22642">
    <property type="entry name" value="IMIDAZOLONEPROPIONASE"/>
    <property type="match status" value="1"/>
</dbReference>
<dbReference type="Gene3D" id="3.20.20.140">
    <property type="entry name" value="Metal-dependent hydrolases"/>
    <property type="match status" value="1"/>
</dbReference>
<dbReference type="CDD" id="cd01300">
    <property type="entry name" value="YtcJ_like"/>
    <property type="match status" value="1"/>
</dbReference>
<protein>
    <recommendedName>
        <fullName evidence="1">Amidohydrolase 3 domain-containing protein</fullName>
    </recommendedName>
</protein>
<dbReference type="Pfam" id="PF07969">
    <property type="entry name" value="Amidohydro_3"/>
    <property type="match status" value="1"/>
</dbReference>
<evidence type="ECO:0000259" key="1">
    <source>
        <dbReference type="Pfam" id="PF07969"/>
    </source>
</evidence>
<dbReference type="InterPro" id="IPR033932">
    <property type="entry name" value="YtcJ-like"/>
</dbReference>
<dbReference type="EMBL" id="LT629695">
    <property type="protein sequence ID" value="SDH49952.1"/>
    <property type="molecule type" value="Genomic_DNA"/>
</dbReference>
<dbReference type="InterPro" id="IPR013108">
    <property type="entry name" value="Amidohydro_3"/>
</dbReference>
<dbReference type="Proteomes" id="UP000198822">
    <property type="component" value="Chromosome I"/>
</dbReference>
<evidence type="ECO:0000313" key="2">
    <source>
        <dbReference type="EMBL" id="SDH49952.1"/>
    </source>
</evidence>